<sequence>MLKKLKDHYVNICIALMYAVIACLVYGIWSYSAWERWYVTFIIVVAIVVVSAAIAYFWIKSEDQAKTVNNEIENSKEEDQ</sequence>
<name>A0A9D1KHQ1_9MOLU</name>
<accession>A0A9D1KHQ1</accession>
<reference evidence="2" key="2">
    <citation type="journal article" date="2021" name="PeerJ">
        <title>Extensive microbial diversity within the chicken gut microbiome revealed by metagenomics and culture.</title>
        <authorList>
            <person name="Gilroy R."/>
            <person name="Ravi A."/>
            <person name="Getino M."/>
            <person name="Pursley I."/>
            <person name="Horton D.L."/>
            <person name="Alikhan N.F."/>
            <person name="Baker D."/>
            <person name="Gharbi K."/>
            <person name="Hall N."/>
            <person name="Watson M."/>
            <person name="Adriaenssens E.M."/>
            <person name="Foster-Nyarko E."/>
            <person name="Jarju S."/>
            <person name="Secka A."/>
            <person name="Antonio M."/>
            <person name="Oren A."/>
            <person name="Chaudhuri R.R."/>
            <person name="La Ragione R."/>
            <person name="Hildebrand F."/>
            <person name="Pallen M.J."/>
        </authorList>
    </citation>
    <scope>NUCLEOTIDE SEQUENCE</scope>
    <source>
        <strain evidence="2">ChiW17-6978</strain>
    </source>
</reference>
<organism evidence="2 3">
    <name type="scientific">Candidatus Pelethenecus faecipullorum</name>
    <dbReference type="NCBI Taxonomy" id="2840900"/>
    <lineage>
        <taxon>Bacteria</taxon>
        <taxon>Bacillati</taxon>
        <taxon>Mycoplasmatota</taxon>
        <taxon>Mollicutes</taxon>
        <taxon>Candidatus Pelethenecus</taxon>
    </lineage>
</organism>
<feature type="transmembrane region" description="Helical" evidence="1">
    <location>
        <begin position="12"/>
        <end position="31"/>
    </location>
</feature>
<evidence type="ECO:0000313" key="2">
    <source>
        <dbReference type="EMBL" id="HIT49505.1"/>
    </source>
</evidence>
<keyword evidence="1" id="KW-1133">Transmembrane helix</keyword>
<reference evidence="2" key="1">
    <citation type="submission" date="2020-10" db="EMBL/GenBank/DDBJ databases">
        <authorList>
            <person name="Gilroy R."/>
        </authorList>
    </citation>
    <scope>NUCLEOTIDE SEQUENCE</scope>
    <source>
        <strain evidence="2">ChiW17-6978</strain>
    </source>
</reference>
<gene>
    <name evidence="2" type="ORF">IAD46_00610</name>
</gene>
<evidence type="ECO:0000256" key="1">
    <source>
        <dbReference type="SAM" id="Phobius"/>
    </source>
</evidence>
<proteinExistence type="predicted"/>
<evidence type="ECO:0000313" key="3">
    <source>
        <dbReference type="Proteomes" id="UP000886758"/>
    </source>
</evidence>
<comment type="caution">
    <text evidence="2">The sequence shown here is derived from an EMBL/GenBank/DDBJ whole genome shotgun (WGS) entry which is preliminary data.</text>
</comment>
<keyword evidence="1" id="KW-0812">Transmembrane</keyword>
<dbReference type="EMBL" id="DVLF01000021">
    <property type="protein sequence ID" value="HIT49505.1"/>
    <property type="molecule type" value="Genomic_DNA"/>
</dbReference>
<protein>
    <submittedName>
        <fullName evidence="2">Uncharacterized protein</fullName>
    </submittedName>
</protein>
<dbReference type="AlphaFoldDB" id="A0A9D1KHQ1"/>
<dbReference type="PROSITE" id="PS51257">
    <property type="entry name" value="PROKAR_LIPOPROTEIN"/>
    <property type="match status" value="1"/>
</dbReference>
<dbReference type="Proteomes" id="UP000886758">
    <property type="component" value="Unassembled WGS sequence"/>
</dbReference>
<keyword evidence="1" id="KW-0472">Membrane</keyword>
<feature type="transmembrane region" description="Helical" evidence="1">
    <location>
        <begin position="37"/>
        <end position="59"/>
    </location>
</feature>